<organism evidence="2 3">
    <name type="scientific">Arthrobacter glacialis</name>
    <dbReference type="NCBI Taxonomy" id="1664"/>
    <lineage>
        <taxon>Bacteria</taxon>
        <taxon>Bacillati</taxon>
        <taxon>Actinomycetota</taxon>
        <taxon>Actinomycetes</taxon>
        <taxon>Micrococcales</taxon>
        <taxon>Micrococcaceae</taxon>
        <taxon>Arthrobacter</taxon>
    </lineage>
</organism>
<sequence>MSGKYEPLNQQQREVLQWVADGCPEDAWSGDAHKLAARALANRDLIVTKRQQGRWFAEMLPGGLHYLANGTFDPAVVARYEQLFPGRSGPERARGSINSGKDSKARQPESLPRQTASASSQSTIKTRRKPSADTERASPEIAPTDADGPVGNVVASTATQQVRHHIHSAVRPLRDAKVLAHITKDHQARALTLLSDLARGAEARGFTVTGRKTQVTTGYVPSYQREKVLIYLDAGGWPVGIDILQHQTRTKHVPTKDVCHTRSIRILLPKPIEYFSEAWVDGLCI</sequence>
<reference evidence="2 3" key="1">
    <citation type="submission" date="2018-01" db="EMBL/GenBank/DDBJ databases">
        <title>Arthrobacter sp. nov., from glaciers in China.</title>
        <authorList>
            <person name="Liu Q."/>
            <person name="Xin Y.-H."/>
        </authorList>
    </citation>
    <scope>NUCLEOTIDE SEQUENCE [LARGE SCALE GENOMIC DNA]</scope>
    <source>
        <strain evidence="2 3">HLT2-12-2</strain>
    </source>
</reference>
<evidence type="ECO:0000313" key="2">
    <source>
        <dbReference type="EMBL" id="POH74673.1"/>
    </source>
</evidence>
<keyword evidence="3" id="KW-1185">Reference proteome</keyword>
<accession>A0A2S3ZZN4</accession>
<feature type="compositionally biased region" description="Polar residues" evidence="1">
    <location>
        <begin position="112"/>
        <end position="124"/>
    </location>
</feature>
<name>A0A2S3ZZN4_ARTGL</name>
<proteinExistence type="predicted"/>
<comment type="caution">
    <text evidence="2">The sequence shown here is derived from an EMBL/GenBank/DDBJ whole genome shotgun (WGS) entry which is preliminary data.</text>
</comment>
<protein>
    <submittedName>
        <fullName evidence="2">Uncharacterized protein</fullName>
    </submittedName>
</protein>
<dbReference type="Proteomes" id="UP000237061">
    <property type="component" value="Unassembled WGS sequence"/>
</dbReference>
<dbReference type="AlphaFoldDB" id="A0A2S3ZZN4"/>
<feature type="region of interest" description="Disordered" evidence="1">
    <location>
        <begin position="86"/>
        <end position="151"/>
    </location>
</feature>
<gene>
    <name evidence="2" type="ORF">CVS27_05545</name>
</gene>
<evidence type="ECO:0000313" key="3">
    <source>
        <dbReference type="Proteomes" id="UP000237061"/>
    </source>
</evidence>
<dbReference type="EMBL" id="PPXC01000003">
    <property type="protein sequence ID" value="POH74673.1"/>
    <property type="molecule type" value="Genomic_DNA"/>
</dbReference>
<evidence type="ECO:0000256" key="1">
    <source>
        <dbReference type="SAM" id="MobiDB-lite"/>
    </source>
</evidence>